<evidence type="ECO:0000256" key="1">
    <source>
        <dbReference type="ARBA" id="ARBA00004123"/>
    </source>
</evidence>
<dbReference type="InterPro" id="IPR038765">
    <property type="entry name" value="Papain-like_cys_pep_sf"/>
</dbReference>
<evidence type="ECO:0000313" key="8">
    <source>
        <dbReference type="Proteomes" id="UP001163046"/>
    </source>
</evidence>
<evidence type="ECO:0000256" key="5">
    <source>
        <dbReference type="ARBA" id="ARBA00023242"/>
    </source>
</evidence>
<dbReference type="InterPro" id="IPR038753">
    <property type="entry name" value="NFKBIL1"/>
</dbReference>
<evidence type="ECO:0000256" key="2">
    <source>
        <dbReference type="ARBA" id="ARBA00022553"/>
    </source>
</evidence>
<feature type="region of interest" description="Disordered" evidence="6">
    <location>
        <begin position="119"/>
        <end position="186"/>
    </location>
</feature>
<feature type="compositionally biased region" description="Basic residues" evidence="6">
    <location>
        <begin position="155"/>
        <end position="181"/>
    </location>
</feature>
<evidence type="ECO:0000256" key="6">
    <source>
        <dbReference type="SAM" id="MobiDB-lite"/>
    </source>
</evidence>
<comment type="caution">
    <text evidence="7">The sequence shown here is derived from an EMBL/GenBank/DDBJ whole genome shotgun (WGS) entry which is preliminary data.</text>
</comment>
<gene>
    <name evidence="7" type="primary">NFKBIL1_1</name>
    <name evidence="7" type="ORF">OS493_000285</name>
</gene>
<reference evidence="7" key="1">
    <citation type="submission" date="2023-01" db="EMBL/GenBank/DDBJ databases">
        <title>Genome assembly of the deep-sea coral Lophelia pertusa.</title>
        <authorList>
            <person name="Herrera S."/>
            <person name="Cordes E."/>
        </authorList>
    </citation>
    <scope>NUCLEOTIDE SEQUENCE</scope>
    <source>
        <strain evidence="7">USNM1676648</strain>
        <tissue evidence="7">Polyp</tissue>
    </source>
</reference>
<keyword evidence="2" id="KW-0597">Phosphoprotein</keyword>
<accession>A0A9X0A7Z2</accession>
<dbReference type="OrthoDB" id="412109at2759"/>
<evidence type="ECO:0000313" key="7">
    <source>
        <dbReference type="EMBL" id="KAJ7394474.1"/>
    </source>
</evidence>
<dbReference type="Gene3D" id="3.40.395.10">
    <property type="entry name" value="Adenoviral Proteinase, Chain A"/>
    <property type="match status" value="1"/>
</dbReference>
<comment type="subcellular location">
    <subcellularLocation>
        <location evidence="1">Nucleus</location>
    </subcellularLocation>
</comment>
<evidence type="ECO:0000256" key="4">
    <source>
        <dbReference type="ARBA" id="ARBA00023043"/>
    </source>
</evidence>
<dbReference type="GO" id="GO:0005634">
    <property type="term" value="C:nucleus"/>
    <property type="evidence" value="ECO:0007669"/>
    <property type="project" value="UniProtKB-SubCell"/>
</dbReference>
<keyword evidence="3" id="KW-0677">Repeat</keyword>
<keyword evidence="5" id="KW-0539">Nucleus</keyword>
<keyword evidence="4" id="KW-0040">ANK repeat</keyword>
<protein>
    <submittedName>
        <fullName evidence="7">Nuclear factor of kappa light polypeptide protein enhancer in B-cells inhibitor-like 1</fullName>
    </submittedName>
</protein>
<dbReference type="GO" id="GO:0043124">
    <property type="term" value="P:negative regulation of canonical NF-kappaB signal transduction"/>
    <property type="evidence" value="ECO:0007669"/>
    <property type="project" value="InterPro"/>
</dbReference>
<dbReference type="SUPFAM" id="SSF54001">
    <property type="entry name" value="Cysteine proteinases"/>
    <property type="match status" value="1"/>
</dbReference>
<feature type="compositionally biased region" description="Low complexity" evidence="6">
    <location>
        <begin position="121"/>
        <end position="149"/>
    </location>
</feature>
<dbReference type="PANTHER" id="PTHR15263:SF1">
    <property type="entry name" value="NF-KAPPA-B INHIBITOR-LIKE PROTEIN 1"/>
    <property type="match status" value="1"/>
</dbReference>
<sequence>MAIDPLRWKVESLQDDKDTPRQTYGNDCGVFIIMYAIYKVNNMKFDFTVDDMPSIRRWIAASILTLEESLQKWAENFNGFCNMGDDVHVVETEGDTAQVEKRTQEDLIEMDTQLIELERGNSSASNPTSLSASSTSSSSSSSTVNQAAACAKKTLTQKRVKQSGPKKNKGRSTKPPKKKSKKEIDKERRERFKEIMREMEIQDAALKPSETIEELLKKVESMRPLLLEITRTSRSAQRPKERYQRHQAFLNLSRKNFHKYQMFQFGMKYFGTDYYLELKEGVGSILTQMFTKRTTRKPGSLWLPPRMLIDLPSEMDPYGLEGHYYIIKVLSEEAITFLIMERENCDYDTAMGRAMGHDEPLNTLYFDKWYELLPKVKMLSKADEEARHIYDKKVSSFIENTPSTIRYADVPWPCDGTAEDMVAVMLSGEEQNVIRKRIKELALFWHPDKFFPRFGDNLSSQDRELITDAVLDISKQISAVLERERQ</sequence>
<dbReference type="EMBL" id="MU825396">
    <property type="protein sequence ID" value="KAJ7394474.1"/>
    <property type="molecule type" value="Genomic_DNA"/>
</dbReference>
<dbReference type="Proteomes" id="UP001163046">
    <property type="component" value="Unassembled WGS sequence"/>
</dbReference>
<proteinExistence type="predicted"/>
<name>A0A9X0A7Z2_9CNID</name>
<keyword evidence="8" id="KW-1185">Reference proteome</keyword>
<dbReference type="AlphaFoldDB" id="A0A9X0A7Z2"/>
<organism evidence="7 8">
    <name type="scientific">Desmophyllum pertusum</name>
    <dbReference type="NCBI Taxonomy" id="174260"/>
    <lineage>
        <taxon>Eukaryota</taxon>
        <taxon>Metazoa</taxon>
        <taxon>Cnidaria</taxon>
        <taxon>Anthozoa</taxon>
        <taxon>Hexacorallia</taxon>
        <taxon>Scleractinia</taxon>
        <taxon>Caryophylliina</taxon>
        <taxon>Caryophylliidae</taxon>
        <taxon>Desmophyllum</taxon>
    </lineage>
</organism>
<dbReference type="PANTHER" id="PTHR15263">
    <property type="entry name" value="I-KAPPA-B-LIKE PROTEIN IKBL"/>
    <property type="match status" value="1"/>
</dbReference>
<evidence type="ECO:0000256" key="3">
    <source>
        <dbReference type="ARBA" id="ARBA00022737"/>
    </source>
</evidence>